<feature type="chain" id="PRO_5007883862" evidence="1">
    <location>
        <begin position="23"/>
        <end position="265"/>
    </location>
</feature>
<dbReference type="EMBL" id="AUXZ01000125">
    <property type="protein sequence ID" value="KZN45830.1"/>
    <property type="molecule type" value="Genomic_DNA"/>
</dbReference>
<sequence length="265" mass="28106">MLKTPLKTLSVLTVITSISSFAASASPLEELMVQGDIAVFTTVAAKTHTSPECVAADKKAQWAVDLKTHSGRAMYSSLVTALSTGADIEVSSNNACLAGSGYEQVAALNVKANKMGASNGQSVRFVGFAKVTQGVSPHILDMFCETTPATKGSRALRWEDYKVLKKEIDALLNKGHSFAYRNTWVIGAIQSVSSTYNSRSQLYDHSVLMKDDNMASIRPTSTTLQGDTGCHNGGSGGYGGVVWDKGQKLSLEPCNGRSIAVSCVI</sequence>
<dbReference type="AlphaFoldDB" id="A0A167AUV5"/>
<evidence type="ECO:0000313" key="3">
    <source>
        <dbReference type="Proteomes" id="UP000076503"/>
    </source>
</evidence>
<proteinExistence type="predicted"/>
<dbReference type="PATRIC" id="fig|1365251.3.peg.4689"/>
<evidence type="ECO:0000313" key="2">
    <source>
        <dbReference type="EMBL" id="KZN45830.1"/>
    </source>
</evidence>
<dbReference type="RefSeq" id="WP_063363843.1">
    <property type="nucleotide sequence ID" value="NZ_AUXZ01000125.1"/>
</dbReference>
<protein>
    <submittedName>
        <fullName evidence="2">Uncharacterized protein</fullName>
    </submittedName>
</protein>
<accession>A0A167AUV5</accession>
<feature type="signal peptide" evidence="1">
    <location>
        <begin position="1"/>
        <end position="22"/>
    </location>
</feature>
<evidence type="ECO:0000256" key="1">
    <source>
        <dbReference type="SAM" id="SignalP"/>
    </source>
</evidence>
<reference evidence="2 3" key="1">
    <citation type="submission" date="2013-07" db="EMBL/GenBank/DDBJ databases">
        <title>Comparative Genomic and Metabolomic Analysis of Twelve Strains of Pseudoalteromonas luteoviolacea.</title>
        <authorList>
            <person name="Vynne N.G."/>
            <person name="Mansson M."/>
            <person name="Gram L."/>
        </authorList>
    </citation>
    <scope>NUCLEOTIDE SEQUENCE [LARGE SCALE GENOMIC DNA]</scope>
    <source>
        <strain evidence="2 3">H33</strain>
    </source>
</reference>
<dbReference type="OrthoDB" id="6306591at2"/>
<name>A0A167AUV5_9GAMM</name>
<comment type="caution">
    <text evidence="2">The sequence shown here is derived from an EMBL/GenBank/DDBJ whole genome shotgun (WGS) entry which is preliminary data.</text>
</comment>
<gene>
    <name evidence="2" type="ORF">N476_25025</name>
</gene>
<dbReference type="Proteomes" id="UP000076503">
    <property type="component" value="Unassembled WGS sequence"/>
</dbReference>
<keyword evidence="1" id="KW-0732">Signal</keyword>
<organism evidence="2 3">
    <name type="scientific">Pseudoalteromonas luteoviolacea H33</name>
    <dbReference type="NCBI Taxonomy" id="1365251"/>
    <lineage>
        <taxon>Bacteria</taxon>
        <taxon>Pseudomonadati</taxon>
        <taxon>Pseudomonadota</taxon>
        <taxon>Gammaproteobacteria</taxon>
        <taxon>Alteromonadales</taxon>
        <taxon>Pseudoalteromonadaceae</taxon>
        <taxon>Pseudoalteromonas</taxon>
    </lineage>
</organism>